<protein>
    <submittedName>
        <fullName evidence="3">NAD(P)-dependent dehydrogenase, short-chain alcohol dehydrogenase family</fullName>
    </submittedName>
</protein>
<dbReference type="AlphaFoldDB" id="A0A521FL68"/>
<dbReference type="InterPro" id="IPR036291">
    <property type="entry name" value="NAD(P)-bd_dom_sf"/>
</dbReference>
<dbReference type="SUPFAM" id="SSF51735">
    <property type="entry name" value="NAD(P)-binding Rossmann-fold domains"/>
    <property type="match status" value="1"/>
</dbReference>
<name>A0A521FL68_9SPHI</name>
<sequence>MMNNSKKILVTGASNGIGLALTKKLLVEGMEVFAVTRSGEILGLTDARLTVIKGDISNEASIREVAEALEKHSVKLDYLVNNAGVGVDLGDEIPTAELMRISFDTNSIGTVLFTEAMIPHLTDGSHIVFLSTAMALLRNVGPSAPAYRMSKAALNVYAVMLSHRLAAHNIKVTPLHPGWVQTRMGGETAPVTIEDSVNGIYKAITENTETGKFWNVDIAATEEY</sequence>
<evidence type="ECO:0000313" key="4">
    <source>
        <dbReference type="Proteomes" id="UP000320300"/>
    </source>
</evidence>
<dbReference type="Gene3D" id="3.40.50.720">
    <property type="entry name" value="NAD(P)-binding Rossmann-like Domain"/>
    <property type="match status" value="1"/>
</dbReference>
<dbReference type="PRINTS" id="PR00081">
    <property type="entry name" value="GDHRDH"/>
</dbReference>
<reference evidence="3 4" key="1">
    <citation type="submission" date="2017-05" db="EMBL/GenBank/DDBJ databases">
        <authorList>
            <person name="Varghese N."/>
            <person name="Submissions S."/>
        </authorList>
    </citation>
    <scope>NUCLEOTIDE SEQUENCE [LARGE SCALE GENOMIC DNA]</scope>
    <source>
        <strain evidence="3 4">DSM 19036</strain>
    </source>
</reference>
<gene>
    <name evidence="3" type="ORF">SAMN06265348_113161</name>
</gene>
<organism evidence="3 4">
    <name type="scientific">Pedobacter westerhofensis</name>
    <dbReference type="NCBI Taxonomy" id="425512"/>
    <lineage>
        <taxon>Bacteria</taxon>
        <taxon>Pseudomonadati</taxon>
        <taxon>Bacteroidota</taxon>
        <taxon>Sphingobacteriia</taxon>
        <taxon>Sphingobacteriales</taxon>
        <taxon>Sphingobacteriaceae</taxon>
        <taxon>Pedobacter</taxon>
    </lineage>
</organism>
<evidence type="ECO:0000256" key="2">
    <source>
        <dbReference type="ARBA" id="ARBA00023002"/>
    </source>
</evidence>
<evidence type="ECO:0000256" key="1">
    <source>
        <dbReference type="ARBA" id="ARBA00022857"/>
    </source>
</evidence>
<dbReference type="PANTHER" id="PTHR43544:SF7">
    <property type="entry name" value="NADB-LER2"/>
    <property type="match status" value="1"/>
</dbReference>
<evidence type="ECO:0000313" key="3">
    <source>
        <dbReference type="EMBL" id="SMO96866.1"/>
    </source>
</evidence>
<dbReference type="InterPro" id="IPR002347">
    <property type="entry name" value="SDR_fam"/>
</dbReference>
<dbReference type="Pfam" id="PF00106">
    <property type="entry name" value="adh_short"/>
    <property type="match status" value="1"/>
</dbReference>
<dbReference type="InterPro" id="IPR051468">
    <property type="entry name" value="Fungal_SecMetab_SDRs"/>
</dbReference>
<proteinExistence type="predicted"/>
<dbReference type="PANTHER" id="PTHR43544">
    <property type="entry name" value="SHORT-CHAIN DEHYDROGENASE/REDUCTASE"/>
    <property type="match status" value="1"/>
</dbReference>
<dbReference type="Proteomes" id="UP000320300">
    <property type="component" value="Unassembled WGS sequence"/>
</dbReference>
<keyword evidence="1" id="KW-0521">NADP</keyword>
<keyword evidence="4" id="KW-1185">Reference proteome</keyword>
<accession>A0A521FL68</accession>
<keyword evidence="2" id="KW-0560">Oxidoreductase</keyword>
<dbReference type="GO" id="GO:0005737">
    <property type="term" value="C:cytoplasm"/>
    <property type="evidence" value="ECO:0007669"/>
    <property type="project" value="TreeGrafter"/>
</dbReference>
<dbReference type="EMBL" id="FXTN01000013">
    <property type="protein sequence ID" value="SMO96866.1"/>
    <property type="molecule type" value="Genomic_DNA"/>
</dbReference>
<dbReference type="GO" id="GO:0016491">
    <property type="term" value="F:oxidoreductase activity"/>
    <property type="evidence" value="ECO:0007669"/>
    <property type="project" value="UniProtKB-KW"/>
</dbReference>